<dbReference type="GO" id="GO:0030313">
    <property type="term" value="C:cell envelope"/>
    <property type="evidence" value="ECO:0007669"/>
    <property type="project" value="UniProtKB-SubCell"/>
</dbReference>
<evidence type="ECO:0000256" key="1">
    <source>
        <dbReference type="ARBA" id="ARBA00004196"/>
    </source>
</evidence>
<dbReference type="AlphaFoldDB" id="A0A5C1A792"/>
<dbReference type="Pfam" id="PF25917">
    <property type="entry name" value="BSH_RND"/>
    <property type="match status" value="1"/>
</dbReference>
<dbReference type="Gene3D" id="2.40.30.170">
    <property type="match status" value="1"/>
</dbReference>
<evidence type="ECO:0000313" key="6">
    <source>
        <dbReference type="Proteomes" id="UP000324974"/>
    </source>
</evidence>
<dbReference type="KEGG" id="lrs:PX52LOC_00930"/>
<organism evidence="5 6">
    <name type="scientific">Limnoglobus roseus</name>
    <dbReference type="NCBI Taxonomy" id="2598579"/>
    <lineage>
        <taxon>Bacteria</taxon>
        <taxon>Pseudomonadati</taxon>
        <taxon>Planctomycetota</taxon>
        <taxon>Planctomycetia</taxon>
        <taxon>Gemmatales</taxon>
        <taxon>Gemmataceae</taxon>
        <taxon>Limnoglobus</taxon>
    </lineage>
</organism>
<dbReference type="GO" id="GO:0055085">
    <property type="term" value="P:transmembrane transport"/>
    <property type="evidence" value="ECO:0007669"/>
    <property type="project" value="InterPro"/>
</dbReference>
<accession>A0A5C1A792</accession>
<dbReference type="PANTHER" id="PTHR30386:SF19">
    <property type="entry name" value="MULTIDRUG EXPORT PROTEIN EMRA-RELATED"/>
    <property type="match status" value="1"/>
</dbReference>
<dbReference type="Gene3D" id="1.10.287.470">
    <property type="entry name" value="Helix hairpin bin"/>
    <property type="match status" value="1"/>
</dbReference>
<dbReference type="RefSeq" id="WP_246173652.1">
    <property type="nucleotide sequence ID" value="NZ_CP042425.1"/>
</dbReference>
<evidence type="ECO:0000259" key="4">
    <source>
        <dbReference type="Pfam" id="PF25917"/>
    </source>
</evidence>
<keyword evidence="3" id="KW-1133">Transmembrane helix</keyword>
<sequence>MDAPQSSPAPTAVAPPPEPAKALPPAPTHHRGRWPWIVGVLMVLAAAGVWLWPTVALSMSTVSTDDAYINGHVTTVAPRVYGQVVRVLVDDNVRVKKGDLLVELDKEPYRVQVTIKKATVTAAEADLTAARASARAVEASARGARWKTQNAVEQVHNQIASLRAAVATYKSRVATRERAQADYDRGKKLGTSLSQEELDTRQQNVRVADAAADEAMEQVARIRVGLGQTPKPAEGTDLAAVPADLPQTFSAVRQALGELAQSLARLGLPLLGTNDTPDEAIAKFKKLDANGDIDKILEKLVPDAPEVKQAEAKLLQAKSDLAQAELNLRYCDIFAEIDGVVTRRNINPGNTAQVGQAIMAVRSLTEVWVDANFKETQLADLSIGQRVQVFTDVYGGKKAFNGRITGFTYGTGSTLALLPPQNATGNFVKVVQRLPVRIEFEDYDADKDVLFAGLSVVPYVYVKEAPAGPNAGRKLQQLARESTPAGGGK</sequence>
<feature type="transmembrane region" description="Helical" evidence="3">
    <location>
        <begin position="34"/>
        <end position="52"/>
    </location>
</feature>
<feature type="region of interest" description="Disordered" evidence="2">
    <location>
        <begin position="1"/>
        <end position="27"/>
    </location>
</feature>
<evidence type="ECO:0000313" key="5">
    <source>
        <dbReference type="EMBL" id="QEL14067.1"/>
    </source>
</evidence>
<evidence type="ECO:0000256" key="2">
    <source>
        <dbReference type="SAM" id="MobiDB-lite"/>
    </source>
</evidence>
<feature type="compositionally biased region" description="Pro residues" evidence="2">
    <location>
        <begin position="13"/>
        <end position="27"/>
    </location>
</feature>
<feature type="compositionally biased region" description="Low complexity" evidence="2">
    <location>
        <begin position="1"/>
        <end position="12"/>
    </location>
</feature>
<proteinExistence type="predicted"/>
<keyword evidence="6" id="KW-1185">Reference proteome</keyword>
<dbReference type="Gene3D" id="2.40.50.100">
    <property type="match status" value="1"/>
</dbReference>
<feature type="domain" description="Multidrug resistance protein MdtA-like barrel-sandwich hybrid" evidence="4">
    <location>
        <begin position="74"/>
        <end position="360"/>
    </location>
</feature>
<dbReference type="Proteomes" id="UP000324974">
    <property type="component" value="Chromosome"/>
</dbReference>
<keyword evidence="3" id="KW-0472">Membrane</keyword>
<evidence type="ECO:0000256" key="3">
    <source>
        <dbReference type="SAM" id="Phobius"/>
    </source>
</evidence>
<name>A0A5C1A792_9BACT</name>
<dbReference type="InterPro" id="IPR050739">
    <property type="entry name" value="MFP"/>
</dbReference>
<dbReference type="SUPFAM" id="SSF111369">
    <property type="entry name" value="HlyD-like secretion proteins"/>
    <property type="match status" value="2"/>
</dbReference>
<protein>
    <submittedName>
        <fullName evidence="5">Multidrug transporter</fullName>
    </submittedName>
</protein>
<gene>
    <name evidence="5" type="ORF">PX52LOC_00930</name>
</gene>
<dbReference type="EMBL" id="CP042425">
    <property type="protein sequence ID" value="QEL14067.1"/>
    <property type="molecule type" value="Genomic_DNA"/>
</dbReference>
<reference evidence="6" key="1">
    <citation type="submission" date="2019-08" db="EMBL/GenBank/DDBJ databases">
        <title>Limnoglobus roseus gen. nov., sp. nov., a novel freshwater planctomycete with a giant genome from the family Gemmataceae.</title>
        <authorList>
            <person name="Kulichevskaya I.S."/>
            <person name="Naumoff D.G."/>
            <person name="Miroshnikov K."/>
            <person name="Ivanova A."/>
            <person name="Philippov D.A."/>
            <person name="Hakobyan A."/>
            <person name="Rijpstra I.C."/>
            <person name="Sinninghe Damste J.S."/>
            <person name="Liesack W."/>
            <person name="Dedysh S.N."/>
        </authorList>
    </citation>
    <scope>NUCLEOTIDE SEQUENCE [LARGE SCALE GENOMIC DNA]</scope>
    <source>
        <strain evidence="6">PX52</strain>
    </source>
</reference>
<dbReference type="InterPro" id="IPR058625">
    <property type="entry name" value="MdtA-like_BSH"/>
</dbReference>
<comment type="subcellular location">
    <subcellularLocation>
        <location evidence="1">Cell envelope</location>
    </subcellularLocation>
</comment>
<keyword evidence="3" id="KW-0812">Transmembrane</keyword>
<dbReference type="PANTHER" id="PTHR30386">
    <property type="entry name" value="MEMBRANE FUSION SUBUNIT OF EMRAB-TOLC MULTIDRUG EFFLUX PUMP"/>
    <property type="match status" value="1"/>
</dbReference>